<feature type="compositionally biased region" description="Basic and acidic residues" evidence="4">
    <location>
        <begin position="311"/>
        <end position="346"/>
    </location>
</feature>
<gene>
    <name evidence="6" type="ORF">ACFOUO_01410</name>
</gene>
<reference evidence="7" key="1">
    <citation type="journal article" date="2019" name="Int. J. Syst. Evol. Microbiol.">
        <title>The Global Catalogue of Microorganisms (GCM) 10K type strain sequencing project: providing services to taxonomists for standard genome sequencing and annotation.</title>
        <authorList>
            <consortium name="The Broad Institute Genomics Platform"/>
            <consortium name="The Broad Institute Genome Sequencing Center for Infectious Disease"/>
            <person name="Wu L."/>
            <person name="Ma J."/>
        </authorList>
    </citation>
    <scope>NUCLEOTIDE SEQUENCE [LARGE SCALE GENOMIC DNA]</scope>
    <source>
        <strain evidence="7">IBRC-M 10813</strain>
    </source>
</reference>
<dbReference type="InterPro" id="IPR050498">
    <property type="entry name" value="Ycf3"/>
</dbReference>
<evidence type="ECO:0000313" key="6">
    <source>
        <dbReference type="EMBL" id="MFC4075463.1"/>
    </source>
</evidence>
<dbReference type="Pfam" id="PF14559">
    <property type="entry name" value="TPR_19"/>
    <property type="match status" value="1"/>
</dbReference>
<dbReference type="InterPro" id="IPR019734">
    <property type="entry name" value="TPR_rpt"/>
</dbReference>
<dbReference type="SUPFAM" id="SSF48452">
    <property type="entry name" value="TPR-like"/>
    <property type="match status" value="2"/>
</dbReference>
<sequence>MKKKGEWIRGTYQVLQAFPFVQGALYYVEISPAKGTEGEGSRPTRFIHALNLYSVSRGAPPDALLKRDRSAFFPLQGLFVEEGILYQVLGKLEGTLMAHHLYREVPLSLREAVGILKGASGHLVRMYEQGEFTIIHPQNMILTEDSVRFLYGGPTDMLPKRGGGAGQVPVPAGDRSREEPLDAYSLGALAYIMLTGASPSPGGNMRPISSYRRDVPRELEHFVMQSLTGDPRSRPRVADLWRWLSQMPVDREFQKKKADTGADLKSNRETVGAYLFTLPEVADGDAPAETPLDPGEWEGWQAGNMDGFPITEERTVSRPERKPGGERVWSKPKEPEKGPDVTEANRPEPGNPLGTDRAFWKRRSVLAVAATLFLIGAGTGLYLLIGSSLAGDAEEAAGYYGESVRSVKENRIDEAISQAKQAVEADPTDEEYLLHLANLYGKKKQYNRAVQTLKAGVKEVPKGEVYDSLAVYLLLAGEPDQARDAVEKALKMEPKNPLFHYHRGKIYGARENYDAAAQAMGKAVQLDPDNAAYHNSLAAYFLRTGEIDGAKRHAKKATKLEPDNPDHWLKAGQAYLADRERVYKAGEGSSKKTRSRMAKRTEAAIRAFSQAASLDPRNSSAYYYLSISQYFYGSYQSAEKSADKAVHLDSKNASRHYQHGVALQRLNRKKEAKKAYGMAVELEPNNTRYQKALEQIR</sequence>
<keyword evidence="7" id="KW-1185">Reference proteome</keyword>
<evidence type="ECO:0000256" key="3">
    <source>
        <dbReference type="PROSITE-ProRule" id="PRU00339"/>
    </source>
</evidence>
<dbReference type="InterPro" id="IPR011009">
    <property type="entry name" value="Kinase-like_dom_sf"/>
</dbReference>
<accession>A0ABV8J9A3</accession>
<keyword evidence="2 3" id="KW-0802">TPR repeat</keyword>
<feature type="repeat" description="TPR" evidence="3">
    <location>
        <begin position="531"/>
        <end position="564"/>
    </location>
</feature>
<keyword evidence="1" id="KW-0677">Repeat</keyword>
<feature type="repeat" description="TPR" evidence="3">
    <location>
        <begin position="653"/>
        <end position="686"/>
    </location>
</feature>
<dbReference type="PANTHER" id="PTHR44858">
    <property type="entry name" value="TETRATRICOPEPTIDE REPEAT PROTEIN 6"/>
    <property type="match status" value="1"/>
</dbReference>
<feature type="repeat" description="TPR" evidence="3">
    <location>
        <begin position="497"/>
        <end position="530"/>
    </location>
</feature>
<evidence type="ECO:0000313" key="7">
    <source>
        <dbReference type="Proteomes" id="UP001595843"/>
    </source>
</evidence>
<name>A0ABV8J9A3_9BACL</name>
<dbReference type="Gene3D" id="1.25.40.10">
    <property type="entry name" value="Tetratricopeptide repeat domain"/>
    <property type="match status" value="3"/>
</dbReference>
<dbReference type="PROSITE" id="PS50005">
    <property type="entry name" value="TPR"/>
    <property type="match status" value="4"/>
</dbReference>
<dbReference type="Pfam" id="PF13181">
    <property type="entry name" value="TPR_8"/>
    <property type="match status" value="1"/>
</dbReference>
<dbReference type="SMART" id="SM00028">
    <property type="entry name" value="TPR"/>
    <property type="match status" value="7"/>
</dbReference>
<proteinExistence type="predicted"/>
<dbReference type="Pfam" id="PF13432">
    <property type="entry name" value="TPR_16"/>
    <property type="match status" value="3"/>
</dbReference>
<dbReference type="PANTHER" id="PTHR44858:SF1">
    <property type="entry name" value="UDP-N-ACETYLGLUCOSAMINE--PEPTIDE N-ACETYLGLUCOSAMINYLTRANSFERASE SPINDLY-RELATED"/>
    <property type="match status" value="1"/>
</dbReference>
<evidence type="ECO:0000256" key="1">
    <source>
        <dbReference type="ARBA" id="ARBA00022737"/>
    </source>
</evidence>
<evidence type="ECO:0000256" key="5">
    <source>
        <dbReference type="SAM" id="Phobius"/>
    </source>
</evidence>
<keyword evidence="5" id="KW-0812">Transmembrane</keyword>
<feature type="repeat" description="TPR" evidence="3">
    <location>
        <begin position="463"/>
        <end position="496"/>
    </location>
</feature>
<comment type="caution">
    <text evidence="6">The sequence shown here is derived from an EMBL/GenBank/DDBJ whole genome shotgun (WGS) entry which is preliminary data.</text>
</comment>
<dbReference type="InterPro" id="IPR011990">
    <property type="entry name" value="TPR-like_helical_dom_sf"/>
</dbReference>
<dbReference type="SUPFAM" id="SSF56112">
    <property type="entry name" value="Protein kinase-like (PK-like)"/>
    <property type="match status" value="1"/>
</dbReference>
<dbReference type="EMBL" id="JBHSAP010000004">
    <property type="protein sequence ID" value="MFC4075463.1"/>
    <property type="molecule type" value="Genomic_DNA"/>
</dbReference>
<keyword evidence="5" id="KW-0472">Membrane</keyword>
<evidence type="ECO:0000256" key="2">
    <source>
        <dbReference type="ARBA" id="ARBA00022803"/>
    </source>
</evidence>
<feature type="transmembrane region" description="Helical" evidence="5">
    <location>
        <begin position="365"/>
        <end position="385"/>
    </location>
</feature>
<dbReference type="Proteomes" id="UP001595843">
    <property type="component" value="Unassembled WGS sequence"/>
</dbReference>
<evidence type="ECO:0000256" key="4">
    <source>
        <dbReference type="SAM" id="MobiDB-lite"/>
    </source>
</evidence>
<dbReference type="Gene3D" id="1.10.510.10">
    <property type="entry name" value="Transferase(Phosphotransferase) domain 1"/>
    <property type="match status" value="1"/>
</dbReference>
<protein>
    <submittedName>
        <fullName evidence="6">Tetratricopeptide repeat protein</fullName>
    </submittedName>
</protein>
<organism evidence="6 7">
    <name type="scientific">Salinithrix halophila</name>
    <dbReference type="NCBI Taxonomy" id="1485204"/>
    <lineage>
        <taxon>Bacteria</taxon>
        <taxon>Bacillati</taxon>
        <taxon>Bacillota</taxon>
        <taxon>Bacilli</taxon>
        <taxon>Bacillales</taxon>
        <taxon>Thermoactinomycetaceae</taxon>
        <taxon>Salinithrix</taxon>
    </lineage>
</organism>
<keyword evidence="5" id="KW-1133">Transmembrane helix</keyword>
<feature type="region of interest" description="Disordered" evidence="4">
    <location>
        <begin position="311"/>
        <end position="356"/>
    </location>
</feature>